<dbReference type="AlphaFoldDB" id="A0A8H5ABW5"/>
<reference evidence="2" key="1">
    <citation type="submission" date="2020-02" db="EMBL/GenBank/DDBJ databases">
        <title>Identification and distribution of gene clusters putatively required for synthesis of sphingolipid metabolism inhibitors in phylogenetically diverse species of the filamentous fungus Fusarium.</title>
        <authorList>
            <person name="Kim H.-S."/>
            <person name="Busman M."/>
            <person name="Brown D.W."/>
            <person name="Divon H."/>
            <person name="Uhlig S."/>
            <person name="Proctor R.H."/>
        </authorList>
    </citation>
    <scope>NUCLEOTIDE SEQUENCE [LARGE SCALE GENOMIC DNA]</scope>
    <source>
        <strain evidence="2">NRRL 39464</strain>
    </source>
</reference>
<name>A0A8H5ABW5_FUSOX</name>
<comment type="caution">
    <text evidence="2">The sequence shown here is derived from an EMBL/GenBank/DDBJ whole genome shotgun (WGS) entry which is preliminary data.</text>
</comment>
<feature type="compositionally biased region" description="Basic and acidic residues" evidence="1">
    <location>
        <begin position="55"/>
        <end position="64"/>
    </location>
</feature>
<sequence>MSADESTAPAPAGEIDTYIAHLMQETGTTTSVWFKIEPSSPPTLTTYSTKYLSREEHGGKDGKKVSGWQQQVKDRSEGTVVEFNHSHPHHSPLAL</sequence>
<evidence type="ECO:0000256" key="1">
    <source>
        <dbReference type="SAM" id="MobiDB-lite"/>
    </source>
</evidence>
<organism evidence="2 3">
    <name type="scientific">Fusarium oxysporum</name>
    <name type="common">Fusarium vascular wilt</name>
    <dbReference type="NCBI Taxonomy" id="5507"/>
    <lineage>
        <taxon>Eukaryota</taxon>
        <taxon>Fungi</taxon>
        <taxon>Dikarya</taxon>
        <taxon>Ascomycota</taxon>
        <taxon>Pezizomycotina</taxon>
        <taxon>Sordariomycetes</taxon>
        <taxon>Hypocreomycetidae</taxon>
        <taxon>Hypocreales</taxon>
        <taxon>Nectriaceae</taxon>
        <taxon>Fusarium</taxon>
        <taxon>Fusarium oxysporum species complex</taxon>
    </lineage>
</organism>
<evidence type="ECO:0000313" key="3">
    <source>
        <dbReference type="Proteomes" id="UP000558688"/>
    </source>
</evidence>
<protein>
    <submittedName>
        <fullName evidence="2">Uncharacterized protein</fullName>
    </submittedName>
</protein>
<feature type="region of interest" description="Disordered" evidence="1">
    <location>
        <begin position="55"/>
        <end position="77"/>
    </location>
</feature>
<evidence type="ECO:0000313" key="2">
    <source>
        <dbReference type="EMBL" id="KAF5262496.1"/>
    </source>
</evidence>
<dbReference type="EMBL" id="JAAFOW010001072">
    <property type="protein sequence ID" value="KAF5262496.1"/>
    <property type="molecule type" value="Genomic_DNA"/>
</dbReference>
<accession>A0A8H5ABW5</accession>
<gene>
    <name evidence="2" type="ORF">FOXYS1_6787</name>
</gene>
<dbReference type="Proteomes" id="UP000558688">
    <property type="component" value="Unassembled WGS sequence"/>
</dbReference>
<proteinExistence type="predicted"/>